<sequence>MAAIDDNVVGTTSDSDFTRFLKSISLEKQQLELEQMGIQSIDHLADVTDGDDAEFAFMTKFEFRRLIREYKQFCIETGAAKTNSPSGSACGSYKTSSQSVIVKLPKSFRNFFGTRDGMGNVVVGTSGLKSKYKNLWHDRPRNPSQVLSNSFVLKMAEERFKFAKSLRDCELWCRQERATRIKLLLATSESPAIDEWTEYYKSIYGQIQEIQKRFPATEAIAASQTDSVTLNIYEKLCKYQIELVRIEKFAINALHACEGQIRKPPISEEWQEPNEFYLHHLPLLQEAVEHVSTKVTALKAKVEMAAEKHKKTASHNKIQQRRQAKRAKLHAIINVTEGPGDDCHVVETSDLEEGIQHGLDKVGYQSLRDGQQEVIEAYLTGKDVFFCSPTG</sequence>
<keyword evidence="2" id="KW-1185">Reference proteome</keyword>
<accession>A0A6S7I9K1</accession>
<evidence type="ECO:0000313" key="2">
    <source>
        <dbReference type="Proteomes" id="UP001152795"/>
    </source>
</evidence>
<dbReference type="AlphaFoldDB" id="A0A6S7I9K1"/>
<gene>
    <name evidence="1" type="ORF">PACLA_8A059760</name>
</gene>
<organism evidence="1 2">
    <name type="scientific">Paramuricea clavata</name>
    <name type="common">Red gorgonian</name>
    <name type="synonym">Violescent sea-whip</name>
    <dbReference type="NCBI Taxonomy" id="317549"/>
    <lineage>
        <taxon>Eukaryota</taxon>
        <taxon>Metazoa</taxon>
        <taxon>Cnidaria</taxon>
        <taxon>Anthozoa</taxon>
        <taxon>Octocorallia</taxon>
        <taxon>Malacalcyonacea</taxon>
        <taxon>Plexauridae</taxon>
        <taxon>Paramuricea</taxon>
    </lineage>
</organism>
<dbReference type="Gene3D" id="3.40.50.300">
    <property type="entry name" value="P-loop containing nucleotide triphosphate hydrolases"/>
    <property type="match status" value="1"/>
</dbReference>
<dbReference type="InterPro" id="IPR027417">
    <property type="entry name" value="P-loop_NTPase"/>
</dbReference>
<name>A0A6S7I9K1_PARCT</name>
<dbReference type="EMBL" id="CACRXK020008671">
    <property type="protein sequence ID" value="CAB4015324.1"/>
    <property type="molecule type" value="Genomic_DNA"/>
</dbReference>
<protein>
    <submittedName>
        <fullName evidence="1">Uncharacterized protein</fullName>
    </submittedName>
</protein>
<evidence type="ECO:0000313" key="1">
    <source>
        <dbReference type="EMBL" id="CAB4015324.1"/>
    </source>
</evidence>
<proteinExistence type="predicted"/>
<comment type="caution">
    <text evidence="1">The sequence shown here is derived from an EMBL/GenBank/DDBJ whole genome shotgun (WGS) entry which is preliminary data.</text>
</comment>
<reference evidence="1" key="1">
    <citation type="submission" date="2020-04" db="EMBL/GenBank/DDBJ databases">
        <authorList>
            <person name="Alioto T."/>
            <person name="Alioto T."/>
            <person name="Gomez Garrido J."/>
        </authorList>
    </citation>
    <scope>NUCLEOTIDE SEQUENCE</scope>
    <source>
        <strain evidence="1">A484AB</strain>
    </source>
</reference>
<dbReference type="Proteomes" id="UP001152795">
    <property type="component" value="Unassembled WGS sequence"/>
</dbReference>